<keyword evidence="4 7" id="KW-0689">Ribosomal protein</keyword>
<evidence type="ECO:0000256" key="7">
    <source>
        <dbReference type="HAMAP-Rule" id="MF_01325"/>
    </source>
</evidence>
<evidence type="ECO:0000313" key="9">
    <source>
        <dbReference type="Proteomes" id="UP000663859"/>
    </source>
</evidence>
<comment type="similarity">
    <text evidence="1 7">Belongs to the universal ribosomal protein uL3 family.</text>
</comment>
<comment type="function">
    <text evidence="7">One of the primary rRNA binding proteins, it binds directly near the 3'-end of the 23S rRNA, where it nucleates assembly of the 50S subunit.</text>
</comment>
<dbReference type="AlphaFoldDB" id="A0A8J2BQE6"/>
<dbReference type="RefSeq" id="WP_174582041.1">
    <property type="nucleotide sequence ID" value="NZ_CAJNOB010000023.1"/>
</dbReference>
<dbReference type="NCBIfam" id="TIGR03625">
    <property type="entry name" value="L3_bact"/>
    <property type="match status" value="1"/>
</dbReference>
<proteinExistence type="inferred from homology"/>
<dbReference type="InterPro" id="IPR009000">
    <property type="entry name" value="Transl_B-barrel_sf"/>
</dbReference>
<evidence type="ECO:0000256" key="6">
    <source>
        <dbReference type="ARBA" id="ARBA00035243"/>
    </source>
</evidence>
<comment type="subunit">
    <text evidence="7">Part of the 50S ribosomal subunit. Forms a cluster with proteins L14 and L19.</text>
</comment>
<reference evidence="8" key="1">
    <citation type="submission" date="2021-02" db="EMBL/GenBank/DDBJ databases">
        <authorList>
            <person name="Cremers G."/>
            <person name="Picone N."/>
        </authorList>
    </citation>
    <scope>NUCLEOTIDE SEQUENCE</scope>
    <source>
        <strain evidence="8">PQ17</strain>
    </source>
</reference>
<evidence type="ECO:0000256" key="3">
    <source>
        <dbReference type="ARBA" id="ARBA00022884"/>
    </source>
</evidence>
<organism evidence="8 9">
    <name type="scientific">Candidatus Methylacidithermus pantelleriae</name>
    <dbReference type="NCBI Taxonomy" id="2744239"/>
    <lineage>
        <taxon>Bacteria</taxon>
        <taxon>Pseudomonadati</taxon>
        <taxon>Verrucomicrobiota</taxon>
        <taxon>Methylacidiphilae</taxon>
        <taxon>Methylacidiphilales</taxon>
        <taxon>Methylacidiphilaceae</taxon>
        <taxon>Candidatus Methylacidithermus</taxon>
    </lineage>
</organism>
<dbReference type="EMBL" id="CAJNOB010000023">
    <property type="protein sequence ID" value="CAF0698835.1"/>
    <property type="molecule type" value="Genomic_DNA"/>
</dbReference>
<comment type="caution">
    <text evidence="8">The sequence shown here is derived from an EMBL/GenBank/DDBJ whole genome shotgun (WGS) entry which is preliminary data.</text>
</comment>
<accession>A0A8J2BQE6</accession>
<dbReference type="Gene3D" id="3.30.160.810">
    <property type="match status" value="1"/>
</dbReference>
<keyword evidence="9" id="KW-1185">Reference proteome</keyword>
<dbReference type="FunFam" id="2.40.30.10:FF:000004">
    <property type="entry name" value="50S ribosomal protein L3"/>
    <property type="match status" value="1"/>
</dbReference>
<name>A0A8J2BQE6_9BACT</name>
<dbReference type="GO" id="GO:0022625">
    <property type="term" value="C:cytosolic large ribosomal subunit"/>
    <property type="evidence" value="ECO:0007669"/>
    <property type="project" value="TreeGrafter"/>
</dbReference>
<sequence>MVVGIYGRKVGMTQLYDAEGRLLPVTVIRAEPNVVVTVRTPDKDGYWALQVGLERTTPKRLTKPERGHLEKRGLPMFRYLREIRLPGSVSCQVGEALTVAQFRPGQWVDVIGISKGKGFQGVMKKHHFAGQGAAHGSKMHRRVGAVGQRSTPGRIFKNQGMPGRLGGDRVTVQNLVVAGVWPEDHLLAVRGAVPGPVGGMVLVRPAVKRGASAALAAPAEAR</sequence>
<dbReference type="GO" id="GO:0006412">
    <property type="term" value="P:translation"/>
    <property type="evidence" value="ECO:0007669"/>
    <property type="project" value="UniProtKB-UniRule"/>
</dbReference>
<dbReference type="FunFam" id="3.30.160.810:FF:000001">
    <property type="entry name" value="50S ribosomal protein L3"/>
    <property type="match status" value="1"/>
</dbReference>
<dbReference type="HAMAP" id="MF_01325_B">
    <property type="entry name" value="Ribosomal_uL3_B"/>
    <property type="match status" value="1"/>
</dbReference>
<dbReference type="InterPro" id="IPR019927">
    <property type="entry name" value="Ribosomal_uL3_bac/org-type"/>
</dbReference>
<evidence type="ECO:0000256" key="2">
    <source>
        <dbReference type="ARBA" id="ARBA00022730"/>
    </source>
</evidence>
<dbReference type="SUPFAM" id="SSF50447">
    <property type="entry name" value="Translation proteins"/>
    <property type="match status" value="1"/>
</dbReference>
<keyword evidence="2 7" id="KW-0699">rRNA-binding</keyword>
<evidence type="ECO:0000256" key="4">
    <source>
        <dbReference type="ARBA" id="ARBA00022980"/>
    </source>
</evidence>
<gene>
    <name evidence="7 8" type="primary">rplC</name>
    <name evidence="8" type="ORF">MPNT_30034</name>
</gene>
<evidence type="ECO:0000313" key="8">
    <source>
        <dbReference type="EMBL" id="CAF0698835.1"/>
    </source>
</evidence>
<protein>
    <recommendedName>
        <fullName evidence="6 7">Large ribosomal subunit protein uL3</fullName>
    </recommendedName>
</protein>
<dbReference type="GO" id="GO:0019843">
    <property type="term" value="F:rRNA binding"/>
    <property type="evidence" value="ECO:0007669"/>
    <property type="project" value="UniProtKB-UniRule"/>
</dbReference>
<dbReference type="Gene3D" id="2.40.30.10">
    <property type="entry name" value="Translation factors"/>
    <property type="match status" value="1"/>
</dbReference>
<dbReference type="InterPro" id="IPR000597">
    <property type="entry name" value="Ribosomal_uL3"/>
</dbReference>
<keyword evidence="5 7" id="KW-0687">Ribonucleoprotein</keyword>
<dbReference type="PANTHER" id="PTHR11229">
    <property type="entry name" value="50S RIBOSOMAL PROTEIN L3"/>
    <property type="match status" value="1"/>
</dbReference>
<keyword evidence="3 7" id="KW-0694">RNA-binding</keyword>
<dbReference type="Pfam" id="PF00297">
    <property type="entry name" value="Ribosomal_L3"/>
    <property type="match status" value="1"/>
</dbReference>
<dbReference type="GO" id="GO:0003735">
    <property type="term" value="F:structural constituent of ribosome"/>
    <property type="evidence" value="ECO:0007669"/>
    <property type="project" value="UniProtKB-UniRule"/>
</dbReference>
<dbReference type="PANTHER" id="PTHR11229:SF16">
    <property type="entry name" value="LARGE RIBOSOMAL SUBUNIT PROTEIN UL3C"/>
    <property type="match status" value="1"/>
</dbReference>
<evidence type="ECO:0000256" key="1">
    <source>
        <dbReference type="ARBA" id="ARBA00006540"/>
    </source>
</evidence>
<dbReference type="Proteomes" id="UP000663859">
    <property type="component" value="Unassembled WGS sequence"/>
</dbReference>
<evidence type="ECO:0000256" key="5">
    <source>
        <dbReference type="ARBA" id="ARBA00023274"/>
    </source>
</evidence>